<protein>
    <recommendedName>
        <fullName evidence="3">Choice-of-anchor A domain-containing protein</fullName>
    </recommendedName>
</protein>
<feature type="transmembrane region" description="Helical" evidence="2">
    <location>
        <begin position="509"/>
        <end position="528"/>
    </location>
</feature>
<feature type="domain" description="Choice-of-anchor A" evidence="3">
    <location>
        <begin position="64"/>
        <end position="325"/>
    </location>
</feature>
<organism evidence="4 5">
    <name type="scientific">Enterococcus alcedinis</name>
    <dbReference type="NCBI Taxonomy" id="1274384"/>
    <lineage>
        <taxon>Bacteria</taxon>
        <taxon>Bacillati</taxon>
        <taxon>Bacillota</taxon>
        <taxon>Bacilli</taxon>
        <taxon>Lactobacillales</taxon>
        <taxon>Enterococcaceae</taxon>
        <taxon>Enterococcus</taxon>
    </lineage>
</organism>
<evidence type="ECO:0000259" key="3">
    <source>
        <dbReference type="Pfam" id="PF20597"/>
    </source>
</evidence>
<sequence length="532" mass="57620">MFKKIKWFVKVAVVFGLLSVSNIQMLQVVLADDASEEEPVIRTQGAQRINTNHLLWIPVSEANPLGGADDFNAILFDSFINFNETGGPVAAGRFENIKIVTFEENLIGGTNQFDDYAIPRFNVGMIAQNGITGTKTKIHNGDVVISEQQYGDQTERSSGNSYIRQEAINTFLSDAKSDLVNLQNQLWELPTTGDSATNEWGQITFTADKKMNILELNQHERSSLHIDNIAVDGTIIMKVNTNQLNLNTIFINGVQINQQNINQIANRLLWVFDPSITDLRFNQTNLIGSVLAPTANICFVDGYSTINGTLIANHLSGEGSSSELHYVGRYIGKLPGTPELPTVPDTSTTEPSSTASSIPDPSTTEPSSIDSSIPDPSTTKPSSTDTSIPDPSTTEPSNTGSSTTEPSVTEPSSPDSSTTEPNDKDSSTPESSDKSGTSSSTSDSRLPLETPEEPNRPGKLPQTGGTPDKQSVVGNNQNKQPTTPKQPNKANRYRTLPQTGEGDSLIESLLSLVGLGTIFATGFIYMNLYRKK</sequence>
<reference evidence="4" key="2">
    <citation type="submission" date="2020-09" db="EMBL/GenBank/DDBJ databases">
        <authorList>
            <person name="Sun Q."/>
            <person name="Sedlacek I."/>
        </authorList>
    </citation>
    <scope>NUCLEOTIDE SEQUENCE</scope>
    <source>
        <strain evidence="4">CCM 8433</strain>
    </source>
</reference>
<keyword evidence="2" id="KW-0812">Transmembrane</keyword>
<feature type="region of interest" description="Disordered" evidence="1">
    <location>
        <begin position="334"/>
        <end position="499"/>
    </location>
</feature>
<keyword evidence="5" id="KW-1185">Reference proteome</keyword>
<comment type="caution">
    <text evidence="4">The sequence shown here is derived from an EMBL/GenBank/DDBJ whole genome shotgun (WGS) entry which is preliminary data.</text>
</comment>
<dbReference type="RefSeq" id="WP_379959123.1">
    <property type="nucleotide sequence ID" value="NZ_JBHSZJ010000001.1"/>
</dbReference>
<evidence type="ECO:0000313" key="5">
    <source>
        <dbReference type="Proteomes" id="UP000622610"/>
    </source>
</evidence>
<gene>
    <name evidence="4" type="ORF">GCM10011482_22650</name>
</gene>
<keyword evidence="2" id="KW-1133">Transmembrane helix</keyword>
<feature type="compositionally biased region" description="Low complexity" evidence="1">
    <location>
        <begin position="342"/>
        <end position="420"/>
    </location>
</feature>
<dbReference type="InterPro" id="IPR026588">
    <property type="entry name" value="Choice_anch_A"/>
</dbReference>
<evidence type="ECO:0000313" key="4">
    <source>
        <dbReference type="EMBL" id="GGI66611.1"/>
    </source>
</evidence>
<feature type="compositionally biased region" description="Basic and acidic residues" evidence="1">
    <location>
        <begin position="421"/>
        <end position="433"/>
    </location>
</feature>
<dbReference type="Pfam" id="PF20597">
    <property type="entry name" value="pAdhesive_15"/>
    <property type="match status" value="1"/>
</dbReference>
<evidence type="ECO:0000256" key="1">
    <source>
        <dbReference type="SAM" id="MobiDB-lite"/>
    </source>
</evidence>
<feature type="compositionally biased region" description="Low complexity" evidence="1">
    <location>
        <begin position="434"/>
        <end position="444"/>
    </location>
</feature>
<dbReference type="Proteomes" id="UP000622610">
    <property type="component" value="Unassembled WGS sequence"/>
</dbReference>
<name>A0A917JJ54_9ENTE</name>
<dbReference type="EMBL" id="BMDT01000013">
    <property type="protein sequence ID" value="GGI66611.1"/>
    <property type="molecule type" value="Genomic_DNA"/>
</dbReference>
<proteinExistence type="predicted"/>
<reference evidence="4" key="1">
    <citation type="journal article" date="2014" name="Int. J. Syst. Evol. Microbiol.">
        <title>Complete genome sequence of Corynebacterium casei LMG S-19264T (=DSM 44701T), isolated from a smear-ripened cheese.</title>
        <authorList>
            <consortium name="US DOE Joint Genome Institute (JGI-PGF)"/>
            <person name="Walter F."/>
            <person name="Albersmeier A."/>
            <person name="Kalinowski J."/>
            <person name="Ruckert C."/>
        </authorList>
    </citation>
    <scope>NUCLEOTIDE SEQUENCE</scope>
    <source>
        <strain evidence="4">CCM 8433</strain>
    </source>
</reference>
<dbReference type="AlphaFoldDB" id="A0A917JJ54"/>
<dbReference type="NCBIfam" id="TIGR04215">
    <property type="entry name" value="choice_anch_A"/>
    <property type="match status" value="1"/>
</dbReference>
<keyword evidence="2" id="KW-0472">Membrane</keyword>
<accession>A0A917JJ54</accession>
<feature type="compositionally biased region" description="Polar residues" evidence="1">
    <location>
        <begin position="463"/>
        <end position="489"/>
    </location>
</feature>
<evidence type="ECO:0000256" key="2">
    <source>
        <dbReference type="SAM" id="Phobius"/>
    </source>
</evidence>